<feature type="domain" description="TniQ" evidence="1">
    <location>
        <begin position="3"/>
        <end position="147"/>
    </location>
</feature>
<keyword evidence="3" id="KW-1185">Reference proteome</keyword>
<dbReference type="EMBL" id="WKJK01000004">
    <property type="protein sequence ID" value="MRW90185.1"/>
    <property type="molecule type" value="Genomic_DNA"/>
</dbReference>
<dbReference type="InterPro" id="IPR009492">
    <property type="entry name" value="TniQ"/>
</dbReference>
<dbReference type="AlphaFoldDB" id="A0A6I2KVT1"/>
<name>A0A6I2KVT1_9BURK</name>
<organism evidence="2 3">
    <name type="scientific">Duganella guangzhouensis</name>
    <dbReference type="NCBI Taxonomy" id="2666084"/>
    <lineage>
        <taxon>Bacteria</taxon>
        <taxon>Pseudomonadati</taxon>
        <taxon>Pseudomonadota</taxon>
        <taxon>Betaproteobacteria</taxon>
        <taxon>Burkholderiales</taxon>
        <taxon>Oxalobacteraceae</taxon>
        <taxon>Telluria group</taxon>
        <taxon>Duganella</taxon>
    </lineage>
</organism>
<comment type="caution">
    <text evidence="2">The sequence shown here is derived from an EMBL/GenBank/DDBJ whole genome shotgun (WGS) entry which is preliminary data.</text>
</comment>
<protein>
    <recommendedName>
        <fullName evidence="1">TniQ domain-containing protein</fullName>
    </recommendedName>
</protein>
<gene>
    <name evidence="2" type="ORF">GJ699_09335</name>
</gene>
<reference evidence="2 3" key="1">
    <citation type="submission" date="2019-11" db="EMBL/GenBank/DDBJ databases">
        <title>Novel species isolated from a subtropical stream in China.</title>
        <authorList>
            <person name="Lu H."/>
        </authorList>
    </citation>
    <scope>NUCLEOTIDE SEQUENCE [LARGE SCALE GENOMIC DNA]</scope>
    <source>
        <strain evidence="2 3">FT80W</strain>
    </source>
</reference>
<sequence>MLIRLIPLDDELDRSYLGRLMRINGQRNEVELLNLIARWAGFPDKTRRQLPAIELLALASGMELQEFVRTHSTLPYRRSITSYLPMVEHGCPKNKDMLFISGIRLARDGVFLCEKCIEKDLLNEGMSYWRRTHQLPGVMVCDIHNETLFYTNDNGHFLFSPLQIIKSAIRISEDLATSARNNDAISRFLKIGRALMSNSAPISHIRSMTALRSKISCMGYRTHCGPSNSPLISDYLVKTYPHVWLNSIIPDLSTKSPGSIFYRIDGILSFTKSPSPVASYLLIAAAIFFSAEDALKSINSKDISFKKMKGQGRDRTRADLQRRYIQAKGKHHEMYSNSLAAPPLMSSHLKTLGLPNLIDEDGSSTLIAMRSFFCDGKSLKESAKLGRVPIDAVEDLIRQAGININLALNEIRQ</sequence>
<evidence type="ECO:0000313" key="2">
    <source>
        <dbReference type="EMBL" id="MRW90185.1"/>
    </source>
</evidence>
<dbReference type="Pfam" id="PF06527">
    <property type="entry name" value="TniQ"/>
    <property type="match status" value="1"/>
</dbReference>
<proteinExistence type="predicted"/>
<evidence type="ECO:0000259" key="1">
    <source>
        <dbReference type="Pfam" id="PF06527"/>
    </source>
</evidence>
<accession>A0A6I2KVT1</accession>
<dbReference type="RefSeq" id="WP_154375392.1">
    <property type="nucleotide sequence ID" value="NZ_WKJK01000004.1"/>
</dbReference>
<dbReference type="Proteomes" id="UP000433309">
    <property type="component" value="Unassembled WGS sequence"/>
</dbReference>
<evidence type="ECO:0000313" key="3">
    <source>
        <dbReference type="Proteomes" id="UP000433309"/>
    </source>
</evidence>